<evidence type="ECO:0000256" key="5">
    <source>
        <dbReference type="ARBA" id="ARBA00022989"/>
    </source>
</evidence>
<dbReference type="GO" id="GO:0005789">
    <property type="term" value="C:endoplasmic reticulum membrane"/>
    <property type="evidence" value="ECO:0007669"/>
    <property type="project" value="UniProtKB-SubCell"/>
</dbReference>
<dbReference type="Proteomes" id="UP000009168">
    <property type="component" value="Unassembled WGS sequence"/>
</dbReference>
<keyword evidence="2" id="KW-0813">Transport</keyword>
<evidence type="ECO:0000313" key="14">
    <source>
        <dbReference type="Proteomes" id="UP000009168"/>
    </source>
</evidence>
<reference evidence="14" key="1">
    <citation type="journal article" date="2006" name="PLoS Biol.">
        <title>Macronuclear genome sequence of the ciliate Tetrahymena thermophila, a model eukaryote.</title>
        <authorList>
            <person name="Eisen J.A."/>
            <person name="Coyne R.S."/>
            <person name="Wu M."/>
            <person name="Wu D."/>
            <person name="Thiagarajan M."/>
            <person name="Wortman J.R."/>
            <person name="Badger J.H."/>
            <person name="Ren Q."/>
            <person name="Amedeo P."/>
            <person name="Jones K.M."/>
            <person name="Tallon L.J."/>
            <person name="Delcher A.L."/>
            <person name="Salzberg S.L."/>
            <person name="Silva J.C."/>
            <person name="Haas B.J."/>
            <person name="Majoros W.H."/>
            <person name="Farzad M."/>
            <person name="Carlton J.M."/>
            <person name="Smith R.K. Jr."/>
            <person name="Garg J."/>
            <person name="Pearlman R.E."/>
            <person name="Karrer K.M."/>
            <person name="Sun L."/>
            <person name="Manning G."/>
            <person name="Elde N.C."/>
            <person name="Turkewitz A.P."/>
            <person name="Asai D.J."/>
            <person name="Wilkes D.E."/>
            <person name="Wang Y."/>
            <person name="Cai H."/>
            <person name="Collins K."/>
            <person name="Stewart B.A."/>
            <person name="Lee S.R."/>
            <person name="Wilamowska K."/>
            <person name="Weinberg Z."/>
            <person name="Ruzzo W.L."/>
            <person name="Wloga D."/>
            <person name="Gaertig J."/>
            <person name="Frankel J."/>
            <person name="Tsao C.-C."/>
            <person name="Gorovsky M.A."/>
            <person name="Keeling P.J."/>
            <person name="Waller R.F."/>
            <person name="Patron N.J."/>
            <person name="Cherry J.M."/>
            <person name="Stover N.A."/>
            <person name="Krieger C.J."/>
            <person name="del Toro C."/>
            <person name="Ryder H.F."/>
            <person name="Williamson S.C."/>
            <person name="Barbeau R.A."/>
            <person name="Hamilton E.P."/>
            <person name="Orias E."/>
        </authorList>
    </citation>
    <scope>NUCLEOTIDE SEQUENCE [LARGE SCALE GENOMIC DNA]</scope>
    <source>
        <strain evidence="14">SB210</strain>
    </source>
</reference>
<evidence type="ECO:0000259" key="12">
    <source>
        <dbReference type="PROSITE" id="PS51847"/>
    </source>
</evidence>
<dbReference type="PROSITE" id="PS51847">
    <property type="entry name" value="SMP"/>
    <property type="match status" value="1"/>
</dbReference>
<proteinExistence type="predicted"/>
<feature type="compositionally biased region" description="Basic and acidic residues" evidence="10">
    <location>
        <begin position="167"/>
        <end position="188"/>
    </location>
</feature>
<feature type="coiled-coil region" evidence="9">
    <location>
        <begin position="333"/>
        <end position="367"/>
    </location>
</feature>
<dbReference type="Gene3D" id="1.20.1270.60">
    <property type="entry name" value="Arfaptin homology (AH) domain/BAR domain"/>
    <property type="match status" value="1"/>
</dbReference>
<keyword evidence="7" id="KW-0446">Lipid-binding</keyword>
<keyword evidence="5 11" id="KW-1133">Transmembrane helix</keyword>
<name>I7LZY4_TETTS</name>
<dbReference type="InParanoid" id="I7LZY4"/>
<keyword evidence="14" id="KW-1185">Reference proteome</keyword>
<keyword evidence="3 11" id="KW-0812">Transmembrane</keyword>
<dbReference type="InterPro" id="IPR031468">
    <property type="entry name" value="SMP_LBD"/>
</dbReference>
<evidence type="ECO:0000256" key="7">
    <source>
        <dbReference type="ARBA" id="ARBA00023121"/>
    </source>
</evidence>
<evidence type="ECO:0000256" key="10">
    <source>
        <dbReference type="SAM" id="MobiDB-lite"/>
    </source>
</evidence>
<organism evidence="13 14">
    <name type="scientific">Tetrahymena thermophila (strain SB210)</name>
    <dbReference type="NCBI Taxonomy" id="312017"/>
    <lineage>
        <taxon>Eukaryota</taxon>
        <taxon>Sar</taxon>
        <taxon>Alveolata</taxon>
        <taxon>Ciliophora</taxon>
        <taxon>Intramacronucleata</taxon>
        <taxon>Oligohymenophorea</taxon>
        <taxon>Hymenostomatida</taxon>
        <taxon>Tetrahymenina</taxon>
        <taxon>Tetrahymenidae</taxon>
        <taxon>Tetrahymena</taxon>
    </lineage>
</organism>
<evidence type="ECO:0000256" key="6">
    <source>
        <dbReference type="ARBA" id="ARBA00023055"/>
    </source>
</evidence>
<keyword evidence="9" id="KW-0175">Coiled coil</keyword>
<dbReference type="eggNOG" id="ENOG502SR15">
    <property type="taxonomic scope" value="Eukaryota"/>
</dbReference>
<evidence type="ECO:0000256" key="11">
    <source>
        <dbReference type="SAM" id="Phobius"/>
    </source>
</evidence>
<dbReference type="EMBL" id="GG662587">
    <property type="protein sequence ID" value="EAR85137.2"/>
    <property type="molecule type" value="Genomic_DNA"/>
</dbReference>
<dbReference type="CDD" id="cd21675">
    <property type="entry name" value="SMP_TEX2"/>
    <property type="match status" value="1"/>
</dbReference>
<dbReference type="STRING" id="312017.I7LZY4"/>
<keyword evidence="6" id="KW-0445">Lipid transport</keyword>
<dbReference type="PANTHER" id="PTHR13466">
    <property type="entry name" value="TEX2 PROTEIN-RELATED"/>
    <property type="match status" value="1"/>
</dbReference>
<feature type="transmembrane region" description="Helical" evidence="11">
    <location>
        <begin position="6"/>
        <end position="25"/>
    </location>
</feature>
<feature type="region of interest" description="Disordered" evidence="10">
    <location>
        <begin position="165"/>
        <end position="188"/>
    </location>
</feature>
<feature type="coiled-coil region" evidence="9">
    <location>
        <begin position="737"/>
        <end position="764"/>
    </location>
</feature>
<keyword evidence="8 11" id="KW-0472">Membrane</keyword>
<evidence type="ECO:0000256" key="1">
    <source>
        <dbReference type="ARBA" id="ARBA00004586"/>
    </source>
</evidence>
<feature type="transmembrane region" description="Helical" evidence="11">
    <location>
        <begin position="37"/>
        <end position="55"/>
    </location>
</feature>
<accession>I7LZY4</accession>
<protein>
    <submittedName>
        <fullName evidence="13">Transmembrane protein, putative</fullName>
    </submittedName>
</protein>
<evidence type="ECO:0000313" key="13">
    <source>
        <dbReference type="EMBL" id="EAR85137.2"/>
    </source>
</evidence>
<dbReference type="KEGG" id="tet:TTHERM_00485870"/>
<feature type="domain" description="SMP-LTD" evidence="12">
    <location>
        <begin position="862"/>
        <end position="1047"/>
    </location>
</feature>
<dbReference type="GO" id="GO:0006869">
    <property type="term" value="P:lipid transport"/>
    <property type="evidence" value="ECO:0007669"/>
    <property type="project" value="UniProtKB-KW"/>
</dbReference>
<dbReference type="OrthoDB" id="26740at2759"/>
<dbReference type="GeneID" id="7831099"/>
<sequence length="1090" mass="127886">MQDQQIKIGVGALSFIVLYWIYKYIQSLDLSFTQGVIVGFVLCIIIEIGLVFWYIKWRVQKSQSQSKISLNIISMDIDKLFGEEQLEDIKEKNKKKEFFINQYSHEKKLMQKVYKKDETYTSFQQQNGIRKANTIITEENSQSPQQGGYGQSSLAIQRQNVLTETSIQKKETGEMQNDGSEKKDNIQEKKKHTLEEIETLAFEKVKKKEFLNKVNTFGKFLEVFISLEKNFAKDLRTIGKPRFLKTCMFDVVVRRDERYHHSYRLCDVDSIYREEFNTILAMSESISRQSDSQLIILPNWIYLKNIFLEMSKVHDQLVQYIQFGIFDLTKVLIEEYEEQYKKLKLMKKEAQAHIQKKLEEAKQQELVYNEISKKIKNMAETYENQQSSQNKELARKRVELKGEIELLLYDKNNSKIKVYASYEALHKARQDANKVNSKINSHKKEWEKRFQTLFKTSMKSIISGFFDITKDVQKNLKSLLITNLKQSTTVPVIDFDAQSFENDQSIYSSVDGSFSHKKNKIVNQTNAKGTNNISQQNESGLLNTNIGLTNRSVLNNSNINPLLICVDHRQQLTEFLKNQDKYDKEYDEIEKYQEEITFLVEDVCSSLSKYIQEFENKISKTNTFKFMGEAMIYEQMGSFLQIDISDNTKRYFKIMLTHFEKNLKPFQANTQRVLQDLAIEKKNYKKHISTVQDLQINLDKTCANWQQNRDSIVNFQQKYDFLKHKFDEIYEKTYSSKQEIEKIIKQHEKGVEDLKKQIINALVQFSVQFSERFELIENNSDIILSQDDDNMEANFSDKDSVQSRASTSTLRNNNNLMKRSSIAFMGQSEFLHQYQQEDEVNEAGSNHLNPASIQDQHNKSAAKIVTKLLKVFYQQWKDADFFKEKIKTELYISLNKKLEDSLEEMVVTKLIIKGEGPDIKSITPQKSEDYEFLVDLELSYKGTVYIEIDTAYHLDWPKPDSYKLPLTVKIKLNEFYSIIRLCYVPREYGKSWFSFIGEPVLSIDIDPIISKKYHVSRLPRVKTLIQEIISQKIKKMTFPNRDSIKIPLSKPDKKITDIREKLLHKKQSIIARAPTNKSNIYTNPYKETNQ</sequence>
<comment type="subcellular location">
    <subcellularLocation>
        <location evidence="1">Endoplasmic reticulum membrane</location>
    </subcellularLocation>
</comment>
<evidence type="ECO:0000256" key="3">
    <source>
        <dbReference type="ARBA" id="ARBA00022692"/>
    </source>
</evidence>
<dbReference type="RefSeq" id="XP_001032800.2">
    <property type="nucleotide sequence ID" value="XM_001032800.3"/>
</dbReference>
<evidence type="ECO:0000256" key="2">
    <source>
        <dbReference type="ARBA" id="ARBA00022448"/>
    </source>
</evidence>
<keyword evidence="4" id="KW-0256">Endoplasmic reticulum</keyword>
<evidence type="ECO:0000256" key="4">
    <source>
        <dbReference type="ARBA" id="ARBA00022824"/>
    </source>
</evidence>
<evidence type="ECO:0000256" key="9">
    <source>
        <dbReference type="SAM" id="Coils"/>
    </source>
</evidence>
<dbReference type="PANTHER" id="PTHR13466:SF0">
    <property type="entry name" value="SMP-LTD DOMAIN-CONTAINING PROTEIN"/>
    <property type="match status" value="1"/>
</dbReference>
<dbReference type="InterPro" id="IPR027267">
    <property type="entry name" value="AH/BAR_dom_sf"/>
</dbReference>
<evidence type="ECO:0000256" key="8">
    <source>
        <dbReference type="ARBA" id="ARBA00023136"/>
    </source>
</evidence>
<dbReference type="GO" id="GO:0008289">
    <property type="term" value="F:lipid binding"/>
    <property type="evidence" value="ECO:0007669"/>
    <property type="project" value="UniProtKB-KW"/>
</dbReference>
<dbReference type="AlphaFoldDB" id="I7LZY4"/>
<gene>
    <name evidence="13" type="ORF">TTHERM_00485870</name>
</gene>